<feature type="region of interest" description="Disordered" evidence="1">
    <location>
        <begin position="421"/>
        <end position="445"/>
    </location>
</feature>
<accession>A0A1D8TY18</accession>
<dbReference type="PANTHER" id="PTHR47483:SF1">
    <property type="entry name" value="BETA-ARABINOFURANOSYLTRANSFERASE RAY1"/>
    <property type="match status" value="1"/>
</dbReference>
<dbReference type="GO" id="GO:0016757">
    <property type="term" value="F:glycosyltransferase activity"/>
    <property type="evidence" value="ECO:0007669"/>
    <property type="project" value="InterPro"/>
</dbReference>
<dbReference type="RefSeq" id="WP_070394952.1">
    <property type="nucleotide sequence ID" value="NZ_CP017599.1"/>
</dbReference>
<evidence type="ECO:0000313" key="4">
    <source>
        <dbReference type="Proteomes" id="UP000177870"/>
    </source>
</evidence>
<feature type="region of interest" description="Disordered" evidence="1">
    <location>
        <begin position="354"/>
        <end position="383"/>
    </location>
</feature>
<name>A0A1D8TY18_9CYAN</name>
<dbReference type="EMBL" id="CP017599">
    <property type="protein sequence ID" value="AOX02547.1"/>
    <property type="molecule type" value="Genomic_DNA"/>
</dbReference>
<dbReference type="CDD" id="cd00761">
    <property type="entry name" value="Glyco_tranf_GTA_type"/>
    <property type="match status" value="1"/>
</dbReference>
<reference evidence="4" key="1">
    <citation type="submission" date="2016-10" db="EMBL/GenBank/DDBJ databases">
        <title>Comparative genomics uncovers the prolific and rare metabolic potential of the cyanobacterial genus Moorea.</title>
        <authorList>
            <person name="Leao T."/>
            <person name="Castelao G."/>
            <person name="Korobeynikov A."/>
            <person name="Monroe E.A."/>
            <person name="Podell S."/>
            <person name="Glukhov E."/>
            <person name="Allen E."/>
            <person name="Gerwick W.H."/>
            <person name="Gerwick L."/>
        </authorList>
    </citation>
    <scope>NUCLEOTIDE SEQUENCE [LARGE SCALE GENOMIC DNA]</scope>
    <source>
        <strain evidence="4">PAL-8-15-08-1</strain>
    </source>
</reference>
<gene>
    <name evidence="3" type="ORF">BJP34_26665</name>
</gene>
<dbReference type="AlphaFoldDB" id="A0A1D8TY18"/>
<sequence>MAQPLYIKPEIRPTLGISIFTVPKAFLGNIGIIQHNAITSWTLLKPKPEIILFGDEIGTAAIAQDLGLNHVPDIECNSYGTPLLDSVFAQVQEQATHDIITYINTDIILLKDFTQAIEQVCQHLETFLITGRRWNLDLSKSIEFQSPTWEDTLCQQVYQTGCLGADDAKDYFIFPKNLFPTIPKFAVGRGYWDTWMVTTAAMRGYPIVDASEVVMAVHQNHSYGHLMGGKNEAHMGKEAQQNKTIGNVQGQGTIADSTWQLKPWHDHDSPRVSVIIIVQDLRICPLNPPILGDFDIIPPSEGLLAGGLGGQNQLNRLSPVVNSTSARVKRAVDSVLAQNYSDYEIIVVDGAGNQGAGSREQGVGSREQGAGSREGSPLAPLNKGGTVIKGGYLAGSDQGTGNREQGIAMQRGLGGFPHSLLHQDGNREQGVGSRQGSPLLNKGGTVNQGGNRYYEKPYKSVSVGGCVRVAWPTANRKWGALCDRGLEMAQGEFVIFLDSDSVLLPDALEKQVAAFDRESSTLDLLLSGWQMVEGEKITQVTPWQELPDLEDLHIWKLEKLWQPLRQSNSMFRRSRLDLVGGFNTELNQDAAMVEVIINLVFLRGSRALWLPEATCRYFGQGNTIEKQSTPVAEDMKEVIDSIFKQPTVKGWMQKLKARAYRFE</sequence>
<dbReference type="KEGG" id="mpro:BJP34_26665"/>
<protein>
    <recommendedName>
        <fullName evidence="2">Glycosyltransferase 2-like domain-containing protein</fullName>
    </recommendedName>
</protein>
<dbReference type="Pfam" id="PF00535">
    <property type="entry name" value="Glycos_transf_2"/>
    <property type="match status" value="1"/>
</dbReference>
<dbReference type="Proteomes" id="UP000177870">
    <property type="component" value="Chromosome"/>
</dbReference>
<dbReference type="InterPro" id="IPR029044">
    <property type="entry name" value="Nucleotide-diphossugar_trans"/>
</dbReference>
<dbReference type="PANTHER" id="PTHR47483">
    <property type="entry name" value="BETA-ARABINOFURANOSYLTRANSFERASE RAY1"/>
    <property type="match status" value="1"/>
</dbReference>
<dbReference type="InterPro" id="IPR044575">
    <property type="entry name" value="RAY1-like"/>
</dbReference>
<dbReference type="STRING" id="1458985.BJP34_26665"/>
<feature type="domain" description="Glycosyltransferase 2-like" evidence="2">
    <location>
        <begin position="465"/>
        <end position="519"/>
    </location>
</feature>
<organism evidence="3 4">
    <name type="scientific">Moorena producens PAL-8-15-08-1</name>
    <dbReference type="NCBI Taxonomy" id="1458985"/>
    <lineage>
        <taxon>Bacteria</taxon>
        <taxon>Bacillati</taxon>
        <taxon>Cyanobacteriota</taxon>
        <taxon>Cyanophyceae</taxon>
        <taxon>Coleofasciculales</taxon>
        <taxon>Coleofasciculaceae</taxon>
        <taxon>Moorena</taxon>
    </lineage>
</organism>
<proteinExistence type="predicted"/>
<feature type="compositionally biased region" description="Polar residues" evidence="1">
    <location>
        <begin position="432"/>
        <end position="445"/>
    </location>
</feature>
<dbReference type="InterPro" id="IPR001173">
    <property type="entry name" value="Glyco_trans_2-like"/>
</dbReference>
<dbReference type="SUPFAM" id="SSF53448">
    <property type="entry name" value="Nucleotide-diphospho-sugar transferases"/>
    <property type="match status" value="2"/>
</dbReference>
<evidence type="ECO:0000313" key="3">
    <source>
        <dbReference type="EMBL" id="AOX02547.1"/>
    </source>
</evidence>
<dbReference type="Gene3D" id="3.90.550.10">
    <property type="entry name" value="Spore Coat Polysaccharide Biosynthesis Protein SpsA, Chain A"/>
    <property type="match status" value="2"/>
</dbReference>
<evidence type="ECO:0000256" key="1">
    <source>
        <dbReference type="SAM" id="MobiDB-lite"/>
    </source>
</evidence>
<evidence type="ECO:0000259" key="2">
    <source>
        <dbReference type="Pfam" id="PF00535"/>
    </source>
</evidence>